<dbReference type="Pfam" id="PF20882">
    <property type="entry name" value="Sos7"/>
    <property type="match status" value="1"/>
</dbReference>
<gene>
    <name evidence="3" type="ORF">CAAN4_E01904</name>
</gene>
<keyword evidence="4" id="KW-1185">Reference proteome</keyword>
<keyword evidence="1" id="KW-0175">Coiled coil</keyword>
<dbReference type="PANTHER" id="PTHR37329:SF1">
    <property type="entry name" value="KINETOCHORE PROTEIN SOS7"/>
    <property type="match status" value="1"/>
</dbReference>
<proteinExistence type="predicted"/>
<evidence type="ECO:0000313" key="3">
    <source>
        <dbReference type="EMBL" id="CAK7906680.1"/>
    </source>
</evidence>
<dbReference type="InterPro" id="IPR048781">
    <property type="entry name" value="Sos7_CC"/>
</dbReference>
<evidence type="ECO:0000256" key="1">
    <source>
        <dbReference type="SAM" id="Coils"/>
    </source>
</evidence>
<accession>A0ABP0EDA7</accession>
<evidence type="ECO:0000313" key="4">
    <source>
        <dbReference type="Proteomes" id="UP001497600"/>
    </source>
</evidence>
<protein>
    <recommendedName>
        <fullName evidence="2">Kinetochore protein Sos7 coiled-coil domain-containing protein</fullName>
    </recommendedName>
</protein>
<dbReference type="PANTHER" id="PTHR37329">
    <property type="entry name" value="KINETOCHORE PROTEIN SOS7"/>
    <property type="match status" value="1"/>
</dbReference>
<feature type="coiled-coil region" evidence="1">
    <location>
        <begin position="88"/>
        <end position="147"/>
    </location>
</feature>
<reference evidence="3 4" key="1">
    <citation type="submission" date="2024-01" db="EMBL/GenBank/DDBJ databases">
        <authorList>
            <consortium name="Genoscope - CEA"/>
            <person name="William W."/>
        </authorList>
    </citation>
    <scope>NUCLEOTIDE SEQUENCE [LARGE SCALE GENOMIC DNA]</scope>
    <source>
        <strain evidence="3 4">29B2s-10</strain>
    </source>
</reference>
<feature type="coiled-coil region" evidence="1">
    <location>
        <begin position="177"/>
        <end position="232"/>
    </location>
</feature>
<dbReference type="InterPro" id="IPR037475">
    <property type="entry name" value="Sos7"/>
</dbReference>
<feature type="domain" description="Kinetochore protein Sos7 coiled-coil" evidence="2">
    <location>
        <begin position="53"/>
        <end position="123"/>
    </location>
</feature>
<name>A0ABP0EDA7_9ASCO</name>
<organism evidence="3 4">
    <name type="scientific">[Candida] anglica</name>
    <dbReference type="NCBI Taxonomy" id="148631"/>
    <lineage>
        <taxon>Eukaryota</taxon>
        <taxon>Fungi</taxon>
        <taxon>Dikarya</taxon>
        <taxon>Ascomycota</taxon>
        <taxon>Saccharomycotina</taxon>
        <taxon>Pichiomycetes</taxon>
        <taxon>Debaryomycetaceae</taxon>
        <taxon>Kurtzmaniella</taxon>
    </lineage>
</organism>
<dbReference type="Proteomes" id="UP001497600">
    <property type="component" value="Chromosome E"/>
</dbReference>
<evidence type="ECO:0000259" key="2">
    <source>
        <dbReference type="Pfam" id="PF20882"/>
    </source>
</evidence>
<sequence>METISLENLANLSPELYVLSAEERYKDFVKSIGNIPGLDNPNAISEETFHKKELFSKLKFQYLEQETREKFLRGILDTPPSYVDQNDIEKKIISNKEIKNELKSLKIESIQVEQTCNELAREVISLQEEFEERARATEAMLIEMEDMGKELVDLAHENPVINQVISLQSGEDFNDISTTLQQIRNDQEQNLLRLNNEYGLKEGRTISDERTINRLNEKLKDLEKSIEGNNDIQSQDINDSKLTKDQIFGQWVKEMNDIWSKFFINIKEINVANEKDIKVIEILFNDIEDKVTLRIDYLNDLQCNILQIRSNNGVDYSKIEKQIECYKGIEKVGKFIEIIGNK</sequence>
<dbReference type="EMBL" id="OZ004257">
    <property type="protein sequence ID" value="CAK7906680.1"/>
    <property type="molecule type" value="Genomic_DNA"/>
</dbReference>